<dbReference type="GO" id="GO:0005886">
    <property type="term" value="C:plasma membrane"/>
    <property type="evidence" value="ECO:0007669"/>
    <property type="project" value="UniProtKB-SubCell"/>
</dbReference>
<evidence type="ECO:0000259" key="10">
    <source>
        <dbReference type="PROSITE" id="PS50893"/>
    </source>
</evidence>
<organism evidence="11 12">
    <name type="scientific">Scrofimicrobium canadense</name>
    <dbReference type="NCBI Taxonomy" id="2652290"/>
    <lineage>
        <taxon>Bacteria</taxon>
        <taxon>Bacillati</taxon>
        <taxon>Actinomycetota</taxon>
        <taxon>Actinomycetes</taxon>
        <taxon>Actinomycetales</taxon>
        <taxon>Actinomycetaceae</taxon>
        <taxon>Scrofimicrobium</taxon>
    </lineage>
</organism>
<evidence type="ECO:0000256" key="2">
    <source>
        <dbReference type="ARBA" id="ARBA00022448"/>
    </source>
</evidence>
<keyword evidence="9" id="KW-0472">Membrane</keyword>
<evidence type="ECO:0000256" key="8">
    <source>
        <dbReference type="ARBA" id="ARBA00022967"/>
    </source>
</evidence>
<dbReference type="AlphaFoldDB" id="A0A6N7VQV8"/>
<evidence type="ECO:0000256" key="7">
    <source>
        <dbReference type="ARBA" id="ARBA00022840"/>
    </source>
</evidence>
<protein>
    <submittedName>
        <fullName evidence="11">Sugar ABC transporter ATP-binding protein</fullName>
    </submittedName>
</protein>
<proteinExistence type="predicted"/>
<dbReference type="GO" id="GO:0005524">
    <property type="term" value="F:ATP binding"/>
    <property type="evidence" value="ECO:0007669"/>
    <property type="project" value="UniProtKB-KW"/>
</dbReference>
<dbReference type="InterPro" id="IPR003593">
    <property type="entry name" value="AAA+_ATPase"/>
</dbReference>
<evidence type="ECO:0000256" key="4">
    <source>
        <dbReference type="ARBA" id="ARBA00022597"/>
    </source>
</evidence>
<dbReference type="InterPro" id="IPR050107">
    <property type="entry name" value="ABC_carbohydrate_import_ATPase"/>
</dbReference>
<dbReference type="PROSITE" id="PS50893">
    <property type="entry name" value="ABC_TRANSPORTER_2"/>
    <property type="match status" value="2"/>
</dbReference>
<keyword evidence="5" id="KW-0677">Repeat</keyword>
<feature type="domain" description="ABC transporter" evidence="10">
    <location>
        <begin position="263"/>
        <end position="509"/>
    </location>
</feature>
<feature type="domain" description="ABC transporter" evidence="10">
    <location>
        <begin position="6"/>
        <end position="244"/>
    </location>
</feature>
<name>A0A6N7VQV8_9ACTO</name>
<comment type="caution">
    <text evidence="11">The sequence shown here is derived from an EMBL/GenBank/DDBJ whole genome shotgun (WGS) entry which is preliminary data.</text>
</comment>
<dbReference type="PANTHER" id="PTHR43790">
    <property type="entry name" value="CARBOHYDRATE TRANSPORT ATP-BINDING PROTEIN MG119-RELATED"/>
    <property type="match status" value="1"/>
</dbReference>
<keyword evidence="6" id="KW-0547">Nucleotide-binding</keyword>
<evidence type="ECO:0000313" key="12">
    <source>
        <dbReference type="Proteomes" id="UP000470875"/>
    </source>
</evidence>
<reference evidence="11 12" key="1">
    <citation type="submission" date="2019-08" db="EMBL/GenBank/DDBJ databases">
        <title>In-depth cultivation of the pig gut microbiome towards novel bacterial diversity and tailored functional studies.</title>
        <authorList>
            <person name="Wylensek D."/>
            <person name="Hitch T.C.A."/>
            <person name="Clavel T."/>
        </authorList>
    </citation>
    <scope>NUCLEOTIDE SEQUENCE [LARGE SCALE GENOMIC DNA]</scope>
    <source>
        <strain evidence="11 12">WB03_NA08</strain>
    </source>
</reference>
<dbReference type="InterPro" id="IPR003439">
    <property type="entry name" value="ABC_transporter-like_ATP-bd"/>
</dbReference>
<keyword evidence="12" id="KW-1185">Reference proteome</keyword>
<keyword evidence="4" id="KW-0762">Sugar transport</keyword>
<gene>
    <name evidence="11" type="ORF">FYJ24_00920</name>
</gene>
<dbReference type="InterPro" id="IPR017871">
    <property type="entry name" value="ABC_transporter-like_CS"/>
</dbReference>
<accession>A0A6N7VQV8</accession>
<keyword evidence="3" id="KW-1003">Cell membrane</keyword>
<dbReference type="FunFam" id="3.40.50.300:FF:000127">
    <property type="entry name" value="Ribose import ATP-binding protein RbsA"/>
    <property type="match status" value="1"/>
</dbReference>
<sequence length="514" mass="56581">MTDYILEMQDICKSFSGVEVLKDVNFSVRRGEIHALCGENGAGKSTLMKVLSGVYPYGTYSGTIILNGKPAHFSSVKDSEAAGIGIIHQELALVPYLSIAENLYLGTKKPGRFGSIRWNELNNSAEKMLARVGLTEPVTTPVGQLGVGKQQMVEIGKVLAKEVSLLILDEPTAALNDNDSESLLNLVRQLRDSGVSIVIISHKLNEIESVADRTTVLRDGRSVKTVDMHDPNVNQDTIINLMVGRELSQRYPQRDSNIGDEMLRVEDWTVYHPTQPGRVVVKDASFNVRHGEVVGIAGLMGAGRTEMAMSIFGRSYGRDISGKIYKEGKEISIPSVKDAIKNRIAYATEDRKVYGLNLIDDIRHNIGIAGIDKHSPAGFVNDNEELAVAERYRDSMNIRASSVMQLSGSLSGGNQQKVVLSKWLYTDADVLILDEPTRGIDVGAKYEIYTLINRMVSEGKAVIVISSELEELLGICDRIYTLAYGRITGELSIDEATQENLMKRMTIEPARETE</sequence>
<dbReference type="RefSeq" id="WP_154542699.1">
    <property type="nucleotide sequence ID" value="NZ_VULO01000001.1"/>
</dbReference>
<dbReference type="PANTHER" id="PTHR43790:SF1">
    <property type="entry name" value="XYLOSE IMPORT ATP-BINDING PROTEIN XYLG"/>
    <property type="match status" value="1"/>
</dbReference>
<dbReference type="Proteomes" id="UP000470875">
    <property type="component" value="Unassembled WGS sequence"/>
</dbReference>
<dbReference type="InterPro" id="IPR027417">
    <property type="entry name" value="P-loop_NTPase"/>
</dbReference>
<evidence type="ECO:0000256" key="1">
    <source>
        <dbReference type="ARBA" id="ARBA00004202"/>
    </source>
</evidence>
<evidence type="ECO:0000256" key="6">
    <source>
        <dbReference type="ARBA" id="ARBA00022741"/>
    </source>
</evidence>
<dbReference type="GO" id="GO:0016887">
    <property type="term" value="F:ATP hydrolysis activity"/>
    <property type="evidence" value="ECO:0007669"/>
    <property type="project" value="InterPro"/>
</dbReference>
<dbReference type="SMART" id="SM00382">
    <property type="entry name" value="AAA"/>
    <property type="match status" value="2"/>
</dbReference>
<evidence type="ECO:0000313" key="11">
    <source>
        <dbReference type="EMBL" id="MSS83350.1"/>
    </source>
</evidence>
<dbReference type="CDD" id="cd03215">
    <property type="entry name" value="ABC_Carb_Monos_II"/>
    <property type="match status" value="1"/>
</dbReference>
<dbReference type="CDD" id="cd03216">
    <property type="entry name" value="ABC_Carb_Monos_I"/>
    <property type="match status" value="1"/>
</dbReference>
<keyword evidence="7 11" id="KW-0067">ATP-binding</keyword>
<dbReference type="Pfam" id="PF00005">
    <property type="entry name" value="ABC_tran"/>
    <property type="match status" value="2"/>
</dbReference>
<evidence type="ECO:0000256" key="5">
    <source>
        <dbReference type="ARBA" id="ARBA00022737"/>
    </source>
</evidence>
<dbReference type="SUPFAM" id="SSF52540">
    <property type="entry name" value="P-loop containing nucleoside triphosphate hydrolases"/>
    <property type="match status" value="2"/>
</dbReference>
<dbReference type="PROSITE" id="PS00211">
    <property type="entry name" value="ABC_TRANSPORTER_1"/>
    <property type="match status" value="1"/>
</dbReference>
<keyword evidence="8" id="KW-1278">Translocase</keyword>
<evidence type="ECO:0000256" key="9">
    <source>
        <dbReference type="ARBA" id="ARBA00023136"/>
    </source>
</evidence>
<evidence type="ECO:0000256" key="3">
    <source>
        <dbReference type="ARBA" id="ARBA00022475"/>
    </source>
</evidence>
<keyword evidence="2" id="KW-0813">Transport</keyword>
<dbReference type="Gene3D" id="3.40.50.300">
    <property type="entry name" value="P-loop containing nucleotide triphosphate hydrolases"/>
    <property type="match status" value="2"/>
</dbReference>
<comment type="subcellular location">
    <subcellularLocation>
        <location evidence="1">Cell membrane</location>
        <topology evidence="1">Peripheral membrane protein</topology>
    </subcellularLocation>
</comment>
<dbReference type="EMBL" id="VULO01000001">
    <property type="protein sequence ID" value="MSS83350.1"/>
    <property type="molecule type" value="Genomic_DNA"/>
</dbReference>